<evidence type="ECO:0000313" key="11">
    <source>
        <dbReference type="EMBL" id="AQS36272.1"/>
    </source>
</evidence>
<keyword evidence="5 10" id="KW-0812">Transmembrane</keyword>
<keyword evidence="2" id="KW-0813">Transport</keyword>
<comment type="subcellular location">
    <subcellularLocation>
        <location evidence="1">Cell inner membrane</location>
        <topology evidence="1">Multi-pass membrane protein</topology>
    </subcellularLocation>
</comment>
<dbReference type="CDD" id="cd13131">
    <property type="entry name" value="MATE_NorM_like"/>
    <property type="match status" value="1"/>
</dbReference>
<dbReference type="Proteomes" id="UP000189545">
    <property type="component" value="Chromosome"/>
</dbReference>
<keyword evidence="4" id="KW-1003">Cell membrane</keyword>
<proteinExistence type="predicted"/>
<dbReference type="GO" id="GO:0015297">
    <property type="term" value="F:antiporter activity"/>
    <property type="evidence" value="ECO:0007669"/>
    <property type="project" value="UniProtKB-KW"/>
</dbReference>
<dbReference type="KEGG" id="spsw:Sps_01085"/>
<dbReference type="NCBIfam" id="TIGR00797">
    <property type="entry name" value="matE"/>
    <property type="match status" value="1"/>
</dbReference>
<feature type="transmembrane region" description="Helical" evidence="10">
    <location>
        <begin position="155"/>
        <end position="182"/>
    </location>
</feature>
<evidence type="ECO:0000256" key="5">
    <source>
        <dbReference type="ARBA" id="ARBA00022692"/>
    </source>
</evidence>
<dbReference type="STRING" id="225848.Sps_01085"/>
<evidence type="ECO:0000256" key="8">
    <source>
        <dbReference type="ARBA" id="ARBA00023136"/>
    </source>
</evidence>
<organism evidence="11 12">
    <name type="scientific">Shewanella psychrophila</name>
    <dbReference type="NCBI Taxonomy" id="225848"/>
    <lineage>
        <taxon>Bacteria</taxon>
        <taxon>Pseudomonadati</taxon>
        <taxon>Pseudomonadota</taxon>
        <taxon>Gammaproteobacteria</taxon>
        <taxon>Alteromonadales</taxon>
        <taxon>Shewanellaceae</taxon>
        <taxon>Shewanella</taxon>
    </lineage>
</organism>
<evidence type="ECO:0000256" key="7">
    <source>
        <dbReference type="ARBA" id="ARBA00023065"/>
    </source>
</evidence>
<dbReference type="Pfam" id="PF01554">
    <property type="entry name" value="MatE"/>
    <property type="match status" value="2"/>
</dbReference>
<keyword evidence="8 10" id="KW-0472">Membrane</keyword>
<dbReference type="InterPro" id="IPR048279">
    <property type="entry name" value="MdtK-like"/>
</dbReference>
<feature type="transmembrane region" description="Helical" evidence="10">
    <location>
        <begin position="242"/>
        <end position="263"/>
    </location>
</feature>
<protein>
    <recommendedName>
        <fullName evidence="9">Multidrug-efflux transporter</fullName>
    </recommendedName>
</protein>
<keyword evidence="7" id="KW-0406">Ion transport</keyword>
<feature type="transmembrane region" description="Helical" evidence="10">
    <location>
        <begin position="312"/>
        <end position="335"/>
    </location>
</feature>
<evidence type="ECO:0000256" key="1">
    <source>
        <dbReference type="ARBA" id="ARBA00004429"/>
    </source>
</evidence>
<accession>A0A1S6HL95</accession>
<evidence type="ECO:0000313" key="12">
    <source>
        <dbReference type="Proteomes" id="UP000189545"/>
    </source>
</evidence>
<feature type="transmembrane region" description="Helical" evidence="10">
    <location>
        <begin position="51"/>
        <end position="73"/>
    </location>
</feature>
<dbReference type="GO" id="GO:0005886">
    <property type="term" value="C:plasma membrane"/>
    <property type="evidence" value="ECO:0007669"/>
    <property type="project" value="UniProtKB-SubCell"/>
</dbReference>
<dbReference type="InterPro" id="IPR002528">
    <property type="entry name" value="MATE_fam"/>
</dbReference>
<evidence type="ECO:0000256" key="2">
    <source>
        <dbReference type="ARBA" id="ARBA00022448"/>
    </source>
</evidence>
<dbReference type="RefSeq" id="WP_077751588.1">
    <property type="nucleotide sequence ID" value="NZ_CP014782.1"/>
</dbReference>
<dbReference type="GO" id="GO:0042910">
    <property type="term" value="F:xenobiotic transmembrane transporter activity"/>
    <property type="evidence" value="ECO:0007669"/>
    <property type="project" value="InterPro"/>
</dbReference>
<dbReference type="InterPro" id="IPR050222">
    <property type="entry name" value="MATE_MdtK"/>
</dbReference>
<reference evidence="11 12" key="1">
    <citation type="submission" date="2016-03" db="EMBL/GenBank/DDBJ databases">
        <title>Complete genome sequence of Shewanella psychrophila WP2, a deep sea bacterium isolated from west Pacific sediment.</title>
        <authorList>
            <person name="Xu G."/>
            <person name="Jian H."/>
        </authorList>
    </citation>
    <scope>NUCLEOTIDE SEQUENCE [LARGE SCALE GENOMIC DNA]</scope>
    <source>
        <strain evidence="11 12">WP2</strain>
    </source>
</reference>
<feature type="transmembrane region" description="Helical" evidence="10">
    <location>
        <begin position="122"/>
        <end position="143"/>
    </location>
</feature>
<feature type="transmembrane region" description="Helical" evidence="10">
    <location>
        <begin position="418"/>
        <end position="439"/>
    </location>
</feature>
<evidence type="ECO:0000256" key="10">
    <source>
        <dbReference type="SAM" id="Phobius"/>
    </source>
</evidence>
<keyword evidence="3" id="KW-0050">Antiport</keyword>
<feature type="transmembrane region" description="Helical" evidence="10">
    <location>
        <begin position="188"/>
        <end position="210"/>
    </location>
</feature>
<dbReference type="AlphaFoldDB" id="A0A1S6HL95"/>
<evidence type="ECO:0000256" key="3">
    <source>
        <dbReference type="ARBA" id="ARBA00022449"/>
    </source>
</evidence>
<feature type="transmembrane region" description="Helical" evidence="10">
    <location>
        <begin position="93"/>
        <end position="116"/>
    </location>
</feature>
<evidence type="ECO:0000256" key="4">
    <source>
        <dbReference type="ARBA" id="ARBA00022475"/>
    </source>
</evidence>
<dbReference type="GO" id="GO:0006811">
    <property type="term" value="P:monoatomic ion transport"/>
    <property type="evidence" value="ECO:0007669"/>
    <property type="project" value="UniProtKB-KW"/>
</dbReference>
<feature type="transmembrane region" description="Helical" evidence="10">
    <location>
        <begin position="386"/>
        <end position="406"/>
    </location>
</feature>
<dbReference type="PANTHER" id="PTHR43298">
    <property type="entry name" value="MULTIDRUG RESISTANCE PROTEIN NORM-RELATED"/>
    <property type="match status" value="1"/>
</dbReference>
<feature type="transmembrane region" description="Helical" evidence="10">
    <location>
        <begin position="275"/>
        <end position="300"/>
    </location>
</feature>
<dbReference type="OrthoDB" id="9780160at2"/>
<keyword evidence="6 10" id="KW-1133">Transmembrane helix</keyword>
<evidence type="ECO:0000256" key="6">
    <source>
        <dbReference type="ARBA" id="ARBA00022989"/>
    </source>
</evidence>
<dbReference type="PIRSF" id="PIRSF006603">
    <property type="entry name" value="DinF"/>
    <property type="match status" value="1"/>
</dbReference>
<dbReference type="EMBL" id="CP014782">
    <property type="protein sequence ID" value="AQS36272.1"/>
    <property type="molecule type" value="Genomic_DNA"/>
</dbReference>
<gene>
    <name evidence="11" type="ORF">Sps_01085</name>
</gene>
<sequence>MNQFGFQAKRLVQLALPVLIAQVTQTMMGFIDTVMAGRVSAVDMAAVAIGTSLWLPALLFVQGLLLAFTPVFAHHHGANNQKAIQPLAFQAAYIAIIGSLGVILFLSFAENIFIMMQLDPELARLSIGYLDGFAWGVPAFVLYQVLRGCSEGISYTLPTMVIGFVGLAVNIPANYIFIYGHFGIEPMGGAGCGIATALVFWAMLIAMVIYMQLHKRFEELAPFKSFHKPHWHTIWDMTKHGFPIAMALFFEVSLFAVIALLLAPLGANVVAGHQIALNFSSIVFMLPLSIGIAVSIRVGYYLGQDKSEISALVTKVGLIISFTLAMLTAIITVLFRTEIAHLYNNNPEVVTLAGSLMFFAALYQLSDSVQVVAAGALRGYKDTRSALYITLVSYWAIGMVIGYLLARTDIVVPAMGAQGFWIGLIAGLTSAAILFAIRLRYIQKSGFKKAALEDNPAQ</sequence>
<keyword evidence="12" id="KW-1185">Reference proteome</keyword>
<name>A0A1S6HL95_9GAMM</name>
<dbReference type="PANTHER" id="PTHR43298:SF2">
    <property type="entry name" value="FMN_FAD EXPORTER YEEO-RELATED"/>
    <property type="match status" value="1"/>
</dbReference>
<evidence type="ECO:0000256" key="9">
    <source>
        <dbReference type="ARBA" id="ARBA00031636"/>
    </source>
</evidence>